<dbReference type="EMBL" id="UYIN01000008">
    <property type="protein sequence ID" value="VDG71719.1"/>
    <property type="molecule type" value="Genomic_DNA"/>
</dbReference>
<accession>A0ABY6SUK9</accession>
<dbReference type="RefSeq" id="WP_125148588.1">
    <property type="nucleotide sequence ID" value="NZ_UYIN01000008.1"/>
</dbReference>
<dbReference type="Proteomes" id="UP000277570">
    <property type="component" value="Unassembled WGS sequence"/>
</dbReference>
<protein>
    <submittedName>
        <fullName evidence="1">Uncharacterized protein</fullName>
    </submittedName>
</protein>
<keyword evidence="2" id="KW-1185">Reference proteome</keyword>
<comment type="caution">
    <text evidence="1">The sequence shown here is derived from an EMBL/GenBank/DDBJ whole genome shotgun (WGS) entry which is preliminary data.</text>
</comment>
<sequence length="76" mass="9193">MKQYDLGDWILEFDHEDEYRIIKDENSAVVIDKEREAVVLISLNGDNICIERTYYAMIYEFVKDKNIIRFRTIEEN</sequence>
<proteinExistence type="predicted"/>
<organism evidence="1 2">
    <name type="scientific">Clostridium carnis</name>
    <dbReference type="NCBI Taxonomy" id="1530"/>
    <lineage>
        <taxon>Bacteria</taxon>
        <taxon>Bacillati</taxon>
        <taxon>Bacillota</taxon>
        <taxon>Clostridia</taxon>
        <taxon>Eubacteriales</taxon>
        <taxon>Clostridiaceae</taxon>
        <taxon>Clostridium</taxon>
    </lineage>
</organism>
<evidence type="ECO:0000313" key="2">
    <source>
        <dbReference type="Proteomes" id="UP000277570"/>
    </source>
</evidence>
<gene>
    <name evidence="1" type="ORF">NCTC10913_02067</name>
</gene>
<evidence type="ECO:0000313" key="1">
    <source>
        <dbReference type="EMBL" id="VDG71719.1"/>
    </source>
</evidence>
<reference evidence="1 2" key="1">
    <citation type="submission" date="2018-11" db="EMBL/GenBank/DDBJ databases">
        <authorList>
            <consortium name="Pathogen Informatics"/>
        </authorList>
    </citation>
    <scope>NUCLEOTIDE SEQUENCE [LARGE SCALE GENOMIC DNA]</scope>
    <source>
        <strain evidence="1 2">NCTC10913</strain>
    </source>
</reference>
<name>A0ABY6SUK9_9CLOT</name>